<dbReference type="STRING" id="915059.NH26_09530"/>
<accession>A0A1S1YZZ8</accession>
<dbReference type="CDD" id="cd02966">
    <property type="entry name" value="TlpA_like_family"/>
    <property type="match status" value="1"/>
</dbReference>
<dbReference type="SUPFAM" id="SSF52833">
    <property type="entry name" value="Thioredoxin-like"/>
    <property type="match status" value="1"/>
</dbReference>
<dbReference type="PANTHER" id="PTHR42852:SF6">
    <property type="entry name" value="THIOL:DISULFIDE INTERCHANGE PROTEIN DSBE"/>
    <property type="match status" value="1"/>
</dbReference>
<sequence>MISCEKSNTNTQASHYPADITISGKIDNVNEGAQVTLFEIQKAGKKDVQTTKTKADGSFSMKYKVDKIGLYTINVGNVTEDVLVLEDKDLTVTNSKFGLDVHGSNENELLHNLKVQYDGFSEKESALNQEYVNAEDKEAVVKKIKELGDERSKTMLQSLKDLDGAYITLFVLNFINDRDQYLKEITAAVNRMAERFPEDENVKEVHAAYMKLNNTSVGNVAQDIVLNDVNGKEIALSSLKGKYVMIDFWASWCTPCRMENPNVLKAYNKYKSKGFEVYGISLDQKVENWKKAIKKDGITWLQVHDAQNTAADAYGVQSIPFTLLLDKEGKIIAKNLRGNALEMKLAELLD</sequence>
<dbReference type="Gene3D" id="3.40.30.10">
    <property type="entry name" value="Glutaredoxin"/>
    <property type="match status" value="1"/>
</dbReference>
<dbReference type="Pfam" id="PF00578">
    <property type="entry name" value="AhpC-TSA"/>
    <property type="match status" value="1"/>
</dbReference>
<evidence type="ECO:0000256" key="1">
    <source>
        <dbReference type="ARBA" id="ARBA00004196"/>
    </source>
</evidence>
<dbReference type="Pfam" id="PF14289">
    <property type="entry name" value="DUF4369"/>
    <property type="match status" value="1"/>
</dbReference>
<evidence type="ECO:0000313" key="6">
    <source>
        <dbReference type="EMBL" id="OHX66581.1"/>
    </source>
</evidence>
<reference evidence="6 7" key="1">
    <citation type="journal article" date="2012" name="Int. J. Syst. Evol. Microbiol.">
        <title>Flammeovirga pacifica sp. nov., isolated from deep-sea sediment.</title>
        <authorList>
            <person name="Xu H."/>
            <person name="Fu Y."/>
            <person name="Yang N."/>
            <person name="Ding Z."/>
            <person name="Lai Q."/>
            <person name="Zeng R."/>
        </authorList>
    </citation>
    <scope>NUCLEOTIDE SEQUENCE [LARGE SCALE GENOMIC DNA]</scope>
    <source>
        <strain evidence="7">DSM 24597 / LMG 26175 / WPAGA1</strain>
    </source>
</reference>
<gene>
    <name evidence="6" type="ORF">NH26_09530</name>
</gene>
<dbReference type="InterPro" id="IPR025380">
    <property type="entry name" value="DUF4369"/>
</dbReference>
<feature type="domain" description="Thioredoxin" evidence="5">
    <location>
        <begin position="215"/>
        <end position="350"/>
    </location>
</feature>
<dbReference type="EMBL" id="JRYR02000001">
    <property type="protein sequence ID" value="OHX66581.1"/>
    <property type="molecule type" value="Genomic_DNA"/>
</dbReference>
<keyword evidence="4" id="KW-0676">Redox-active center</keyword>
<organism evidence="6 7">
    <name type="scientific">Flammeovirga pacifica</name>
    <dbReference type="NCBI Taxonomy" id="915059"/>
    <lineage>
        <taxon>Bacteria</taxon>
        <taxon>Pseudomonadati</taxon>
        <taxon>Bacteroidota</taxon>
        <taxon>Cytophagia</taxon>
        <taxon>Cytophagales</taxon>
        <taxon>Flammeovirgaceae</taxon>
        <taxon>Flammeovirga</taxon>
    </lineage>
</organism>
<dbReference type="PROSITE" id="PS51352">
    <property type="entry name" value="THIOREDOXIN_2"/>
    <property type="match status" value="1"/>
</dbReference>
<keyword evidence="2" id="KW-0201">Cytochrome c-type biogenesis</keyword>
<proteinExistence type="predicted"/>
<dbReference type="InterPro" id="IPR013766">
    <property type="entry name" value="Thioredoxin_domain"/>
</dbReference>
<dbReference type="PROSITE" id="PS00194">
    <property type="entry name" value="THIOREDOXIN_1"/>
    <property type="match status" value="1"/>
</dbReference>
<keyword evidence="3" id="KW-1015">Disulfide bond</keyword>
<dbReference type="InterPro" id="IPR017937">
    <property type="entry name" value="Thioredoxin_CS"/>
</dbReference>
<keyword evidence="7" id="KW-1185">Reference proteome</keyword>
<dbReference type="GO" id="GO:0016209">
    <property type="term" value="F:antioxidant activity"/>
    <property type="evidence" value="ECO:0007669"/>
    <property type="project" value="InterPro"/>
</dbReference>
<evidence type="ECO:0000259" key="5">
    <source>
        <dbReference type="PROSITE" id="PS51352"/>
    </source>
</evidence>
<name>A0A1S1YZZ8_FLAPC</name>
<dbReference type="InterPro" id="IPR000866">
    <property type="entry name" value="AhpC/TSA"/>
</dbReference>
<dbReference type="Proteomes" id="UP000179797">
    <property type="component" value="Unassembled WGS sequence"/>
</dbReference>
<dbReference type="GO" id="GO:0030313">
    <property type="term" value="C:cell envelope"/>
    <property type="evidence" value="ECO:0007669"/>
    <property type="project" value="UniProtKB-SubCell"/>
</dbReference>
<dbReference type="GO" id="GO:0016491">
    <property type="term" value="F:oxidoreductase activity"/>
    <property type="evidence" value="ECO:0007669"/>
    <property type="project" value="InterPro"/>
</dbReference>
<protein>
    <recommendedName>
        <fullName evidence="5">Thioredoxin domain-containing protein</fullName>
    </recommendedName>
</protein>
<dbReference type="RefSeq" id="WP_052431915.1">
    <property type="nucleotide sequence ID" value="NZ_JRYR02000001.1"/>
</dbReference>
<evidence type="ECO:0000256" key="3">
    <source>
        <dbReference type="ARBA" id="ARBA00023157"/>
    </source>
</evidence>
<dbReference type="InterPro" id="IPR036249">
    <property type="entry name" value="Thioredoxin-like_sf"/>
</dbReference>
<dbReference type="AlphaFoldDB" id="A0A1S1YZZ8"/>
<dbReference type="PANTHER" id="PTHR42852">
    <property type="entry name" value="THIOL:DISULFIDE INTERCHANGE PROTEIN DSBE"/>
    <property type="match status" value="1"/>
</dbReference>
<dbReference type="GO" id="GO:0017004">
    <property type="term" value="P:cytochrome complex assembly"/>
    <property type="evidence" value="ECO:0007669"/>
    <property type="project" value="UniProtKB-KW"/>
</dbReference>
<evidence type="ECO:0000313" key="7">
    <source>
        <dbReference type="Proteomes" id="UP000179797"/>
    </source>
</evidence>
<comment type="subcellular location">
    <subcellularLocation>
        <location evidence="1">Cell envelope</location>
    </subcellularLocation>
</comment>
<dbReference type="InterPro" id="IPR050553">
    <property type="entry name" value="Thioredoxin_ResA/DsbE_sf"/>
</dbReference>
<dbReference type="OrthoDB" id="6399635at2"/>
<comment type="caution">
    <text evidence="6">The sequence shown here is derived from an EMBL/GenBank/DDBJ whole genome shotgun (WGS) entry which is preliminary data.</text>
</comment>
<evidence type="ECO:0000256" key="2">
    <source>
        <dbReference type="ARBA" id="ARBA00022748"/>
    </source>
</evidence>
<evidence type="ECO:0000256" key="4">
    <source>
        <dbReference type="ARBA" id="ARBA00023284"/>
    </source>
</evidence>